<keyword evidence="1" id="KW-0175">Coiled coil</keyword>
<dbReference type="AlphaFoldDB" id="A0A073KED6"/>
<sequence length="314" mass="35671">MLHMKIETDYFTVKQLADGVYAAIAKSGEGAWSNAGIIDLGEDLLIFDTFSTPTAAMELRKQAEKITGKLVKYVVNSHYHGDHVFGNQVFEDVTIISTELTHKWCKEKNVIDDVEKEQAEMSQYLQALRNKIENTNNDILRESLRQQYGEMSKILADLPRLKIVLPSLIFEEYYVIRGSKRTVELHCFGGGHTISDTFLYIPEDKIAFMGDIVTDELHVPIYNPEQFVHILREVNNMDITTIVPGHGEVGTLQLCTILENYISFLIEEAKRAHASSLTLDEFISRFHVPTEYMNWKGVNGVKGNLTTVYKFISG</sequence>
<dbReference type="EMBL" id="JOTN01000003">
    <property type="protein sequence ID" value="KEK20683.1"/>
    <property type="molecule type" value="Genomic_DNA"/>
</dbReference>
<proteinExistence type="predicted"/>
<dbReference type="Pfam" id="PF00753">
    <property type="entry name" value="Lactamase_B"/>
    <property type="match status" value="1"/>
</dbReference>
<accession>A0A073KED6</accession>
<dbReference type="PANTHER" id="PTHR42951">
    <property type="entry name" value="METALLO-BETA-LACTAMASE DOMAIN-CONTAINING"/>
    <property type="match status" value="1"/>
</dbReference>
<reference evidence="3 4" key="1">
    <citation type="submission" date="2014-06" db="EMBL/GenBank/DDBJ databases">
        <title>Draft genome sequence of Bacillus manliponensis JCM 15802 (MCCC 1A00708).</title>
        <authorList>
            <person name="Lai Q."/>
            <person name="Liu Y."/>
            <person name="Shao Z."/>
        </authorList>
    </citation>
    <scope>NUCLEOTIDE SEQUENCE [LARGE SCALE GENOMIC DNA]</scope>
    <source>
        <strain evidence="3 4">JCM 15802</strain>
    </source>
</reference>
<dbReference type="STRING" id="574376.BAMA_14845"/>
<organism evidence="3 4">
    <name type="scientific">Bacillus manliponensis</name>
    <dbReference type="NCBI Taxonomy" id="574376"/>
    <lineage>
        <taxon>Bacteria</taxon>
        <taxon>Bacillati</taxon>
        <taxon>Bacillota</taxon>
        <taxon>Bacilli</taxon>
        <taxon>Bacillales</taxon>
        <taxon>Bacillaceae</taxon>
        <taxon>Bacillus</taxon>
        <taxon>Bacillus cereus group</taxon>
    </lineage>
</organism>
<dbReference type="SMART" id="SM00849">
    <property type="entry name" value="Lactamase_B"/>
    <property type="match status" value="1"/>
</dbReference>
<dbReference type="SUPFAM" id="SSF56281">
    <property type="entry name" value="Metallo-hydrolase/oxidoreductase"/>
    <property type="match status" value="1"/>
</dbReference>
<dbReference type="Proteomes" id="UP000027822">
    <property type="component" value="Unassembled WGS sequence"/>
</dbReference>
<evidence type="ECO:0000259" key="2">
    <source>
        <dbReference type="SMART" id="SM00849"/>
    </source>
</evidence>
<name>A0A073KED6_9BACI</name>
<evidence type="ECO:0000313" key="4">
    <source>
        <dbReference type="Proteomes" id="UP000027822"/>
    </source>
</evidence>
<comment type="caution">
    <text evidence="3">The sequence shown here is derived from an EMBL/GenBank/DDBJ whole genome shotgun (WGS) entry which is preliminary data.</text>
</comment>
<dbReference type="InterPro" id="IPR001279">
    <property type="entry name" value="Metallo-B-lactamas"/>
</dbReference>
<dbReference type="InterPro" id="IPR050855">
    <property type="entry name" value="NDM-1-like"/>
</dbReference>
<dbReference type="InterPro" id="IPR036866">
    <property type="entry name" value="RibonucZ/Hydroxyglut_hydro"/>
</dbReference>
<feature type="coiled-coil region" evidence="1">
    <location>
        <begin position="111"/>
        <end position="145"/>
    </location>
</feature>
<dbReference type="eggNOG" id="COG0491">
    <property type="taxonomic scope" value="Bacteria"/>
</dbReference>
<dbReference type="RefSeq" id="WP_034636990.1">
    <property type="nucleotide sequence ID" value="NZ_CBCSJC010000020.1"/>
</dbReference>
<evidence type="ECO:0000313" key="3">
    <source>
        <dbReference type="EMBL" id="KEK20683.1"/>
    </source>
</evidence>
<keyword evidence="4" id="KW-1185">Reference proteome</keyword>
<dbReference type="Gene3D" id="3.60.15.10">
    <property type="entry name" value="Ribonuclease Z/Hydroxyacylglutathione hydrolase-like"/>
    <property type="match status" value="1"/>
</dbReference>
<gene>
    <name evidence="3" type="ORF">BAMA_14845</name>
</gene>
<dbReference type="PANTHER" id="PTHR42951:SF4">
    <property type="entry name" value="ACYL-COENZYME A THIOESTERASE MBLAC2"/>
    <property type="match status" value="1"/>
</dbReference>
<dbReference type="CDD" id="cd16282">
    <property type="entry name" value="metallo-hydrolase-like_MBL-fold"/>
    <property type="match status" value="1"/>
</dbReference>
<evidence type="ECO:0000256" key="1">
    <source>
        <dbReference type="SAM" id="Coils"/>
    </source>
</evidence>
<protein>
    <recommendedName>
        <fullName evidence="2">Metallo-beta-lactamase domain-containing protein</fullName>
    </recommendedName>
</protein>
<feature type="domain" description="Metallo-beta-lactamase" evidence="2">
    <location>
        <begin position="32"/>
        <end position="246"/>
    </location>
</feature>
<dbReference type="OrthoDB" id="420651at2"/>